<protein>
    <submittedName>
        <fullName evidence="2">Uncharacterized protein</fullName>
    </submittedName>
</protein>
<dbReference type="Proteomes" id="UP001177023">
    <property type="component" value="Unassembled WGS sequence"/>
</dbReference>
<gene>
    <name evidence="2" type="ORF">MSPICULIGERA_LOCUS8389</name>
</gene>
<organism evidence="2 3">
    <name type="scientific">Mesorhabditis spiculigera</name>
    <dbReference type="NCBI Taxonomy" id="96644"/>
    <lineage>
        <taxon>Eukaryota</taxon>
        <taxon>Metazoa</taxon>
        <taxon>Ecdysozoa</taxon>
        <taxon>Nematoda</taxon>
        <taxon>Chromadorea</taxon>
        <taxon>Rhabditida</taxon>
        <taxon>Rhabditina</taxon>
        <taxon>Rhabditomorpha</taxon>
        <taxon>Rhabditoidea</taxon>
        <taxon>Rhabditidae</taxon>
        <taxon>Mesorhabditinae</taxon>
        <taxon>Mesorhabditis</taxon>
    </lineage>
</organism>
<dbReference type="AlphaFoldDB" id="A0AA36FWZ5"/>
<evidence type="ECO:0000313" key="3">
    <source>
        <dbReference type="Proteomes" id="UP001177023"/>
    </source>
</evidence>
<evidence type="ECO:0000313" key="2">
    <source>
        <dbReference type="EMBL" id="CAJ0569934.1"/>
    </source>
</evidence>
<sequence>MHLRILCIILALSMVDSICCNSICVFLAASSALSRSTTDNDIDASTEAYSFDLTSEESNDFTDDAKRFNHPMPTKYDRNCWFSPLGCLYPKGVDVSTFSGSNVESKHKKLRHKKRRRAFIEN</sequence>
<keyword evidence="1" id="KW-0732">Signal</keyword>
<reference evidence="2" key="1">
    <citation type="submission" date="2023-06" db="EMBL/GenBank/DDBJ databases">
        <authorList>
            <person name="Delattre M."/>
        </authorList>
    </citation>
    <scope>NUCLEOTIDE SEQUENCE</scope>
    <source>
        <strain evidence="2">AF72</strain>
    </source>
</reference>
<dbReference type="EMBL" id="CATQJA010002201">
    <property type="protein sequence ID" value="CAJ0569934.1"/>
    <property type="molecule type" value="Genomic_DNA"/>
</dbReference>
<comment type="caution">
    <text evidence="2">The sequence shown here is derived from an EMBL/GenBank/DDBJ whole genome shotgun (WGS) entry which is preliminary data.</text>
</comment>
<feature type="non-terminal residue" evidence="2">
    <location>
        <position position="1"/>
    </location>
</feature>
<proteinExistence type="predicted"/>
<evidence type="ECO:0000256" key="1">
    <source>
        <dbReference type="SAM" id="SignalP"/>
    </source>
</evidence>
<accession>A0AA36FWZ5</accession>
<feature type="signal peptide" evidence="1">
    <location>
        <begin position="1"/>
        <end position="20"/>
    </location>
</feature>
<name>A0AA36FWZ5_9BILA</name>
<keyword evidence="3" id="KW-1185">Reference proteome</keyword>
<feature type="chain" id="PRO_5041304070" evidence="1">
    <location>
        <begin position="21"/>
        <end position="122"/>
    </location>
</feature>